<keyword evidence="5" id="KW-0812">Transmembrane</keyword>
<dbReference type="InterPro" id="IPR003406">
    <property type="entry name" value="Glyco_trans_14"/>
</dbReference>
<dbReference type="EMBL" id="CAJOBC010002544">
    <property type="protein sequence ID" value="CAF3738243.1"/>
    <property type="molecule type" value="Genomic_DNA"/>
</dbReference>
<dbReference type="PANTHER" id="PTHR19297:SF191">
    <property type="entry name" value="PROTEIN XYLOSYLTRANSFERASE"/>
    <property type="match status" value="1"/>
</dbReference>
<evidence type="ECO:0000313" key="15">
    <source>
        <dbReference type="Proteomes" id="UP000663829"/>
    </source>
</evidence>
<evidence type="ECO:0000256" key="7">
    <source>
        <dbReference type="ARBA" id="ARBA00022989"/>
    </source>
</evidence>
<keyword evidence="6" id="KW-0735">Signal-anchor</keyword>
<evidence type="ECO:0000256" key="3">
    <source>
        <dbReference type="ARBA" id="ARBA00022676"/>
    </source>
</evidence>
<evidence type="ECO:0000256" key="8">
    <source>
        <dbReference type="ARBA" id="ARBA00023136"/>
    </source>
</evidence>
<evidence type="ECO:0000313" key="13">
    <source>
        <dbReference type="EMBL" id="CAF3738243.1"/>
    </source>
</evidence>
<dbReference type="EMBL" id="CAJNOQ010002543">
    <property type="protein sequence ID" value="CAF0964470.1"/>
    <property type="molecule type" value="Genomic_DNA"/>
</dbReference>
<dbReference type="OrthoDB" id="2019572at2759"/>
<keyword evidence="15" id="KW-1185">Reference proteome</keyword>
<keyword evidence="7" id="KW-1133">Transmembrane helix</keyword>
<sequence length="360" mass="41913">MSSTSLYRQVPLYIQQYSSSKLSNINSFLKTTLCGRIIANSSIVKIFELNNINRKLQQKCHNACKISYNDMSCVVLIESQGFYSKKVTNIELKYPQAFTILLHKNLWQFQVLFRMLYSRQNYHCIHLNLKASDCLIQYAKKLAQCVDNVYLSPRQFNVTSNKKFSILQAELTCQIHLLKQSEKWKYYMILTGQDLPIQTNYARLQILELLNGSNSVQSIDDHQKEMMVIEENYVKKVSLYRGSLHAVLSRSFLESLHKSKTAYDILKYLRDTDLSHEYFYAALNHLKEFPGIGQHTKHILSHFIADDKQHPFTWTDLPLIEKSGQLFAGEFDQEIDLVGIDCLEQWLNVKQSNLIDESLN</sequence>
<name>A0A814E485_9BILA</name>
<keyword evidence="3" id="KW-0328">Glycosyltransferase</keyword>
<evidence type="ECO:0000256" key="10">
    <source>
        <dbReference type="ARBA" id="ARBA00038150"/>
    </source>
</evidence>
<evidence type="ECO:0000313" key="11">
    <source>
        <dbReference type="EMBL" id="CAF0964470.1"/>
    </source>
</evidence>
<protein>
    <submittedName>
        <fullName evidence="11">Uncharacterized protein</fullName>
    </submittedName>
</protein>
<evidence type="ECO:0000256" key="2">
    <source>
        <dbReference type="ARBA" id="ARBA00004922"/>
    </source>
</evidence>
<dbReference type="PANTHER" id="PTHR19297">
    <property type="entry name" value="GLYCOSYLTRANSFERASE 14 FAMILY MEMBER"/>
    <property type="match status" value="1"/>
</dbReference>
<dbReference type="AlphaFoldDB" id="A0A814E485"/>
<comment type="subcellular location">
    <subcellularLocation>
        <location evidence="1">Membrane</location>
        <topology evidence="1">Single-pass type II membrane protein</topology>
    </subcellularLocation>
</comment>
<evidence type="ECO:0000256" key="1">
    <source>
        <dbReference type="ARBA" id="ARBA00004606"/>
    </source>
</evidence>
<dbReference type="EMBL" id="CAJNOK010016163">
    <property type="protein sequence ID" value="CAF1239754.1"/>
    <property type="molecule type" value="Genomic_DNA"/>
</dbReference>
<accession>A0A814E485</accession>
<evidence type="ECO:0000313" key="14">
    <source>
        <dbReference type="EMBL" id="CAF4047200.1"/>
    </source>
</evidence>
<keyword evidence="4" id="KW-0808">Transferase</keyword>
<dbReference type="Proteomes" id="UP000681722">
    <property type="component" value="Unassembled WGS sequence"/>
</dbReference>
<keyword evidence="9" id="KW-0325">Glycoprotein</keyword>
<organism evidence="11 15">
    <name type="scientific">Didymodactylos carnosus</name>
    <dbReference type="NCBI Taxonomy" id="1234261"/>
    <lineage>
        <taxon>Eukaryota</taxon>
        <taxon>Metazoa</taxon>
        <taxon>Spiralia</taxon>
        <taxon>Gnathifera</taxon>
        <taxon>Rotifera</taxon>
        <taxon>Eurotatoria</taxon>
        <taxon>Bdelloidea</taxon>
        <taxon>Philodinida</taxon>
        <taxon>Philodinidae</taxon>
        <taxon>Didymodactylos</taxon>
    </lineage>
</organism>
<evidence type="ECO:0000256" key="4">
    <source>
        <dbReference type="ARBA" id="ARBA00022679"/>
    </source>
</evidence>
<evidence type="ECO:0000256" key="9">
    <source>
        <dbReference type="ARBA" id="ARBA00023180"/>
    </source>
</evidence>
<dbReference type="EMBL" id="CAJOBA010037709">
    <property type="protein sequence ID" value="CAF4047200.1"/>
    <property type="molecule type" value="Genomic_DNA"/>
</dbReference>
<gene>
    <name evidence="11" type="ORF">GPM918_LOCUS11903</name>
    <name evidence="12" type="ORF">OVA965_LOCUS25766</name>
    <name evidence="13" type="ORF">SRO942_LOCUS11905</name>
    <name evidence="14" type="ORF">TMI583_LOCUS26496</name>
</gene>
<comment type="caution">
    <text evidence="11">The sequence shown here is derived from an EMBL/GenBank/DDBJ whole genome shotgun (WGS) entry which is preliminary data.</text>
</comment>
<reference evidence="11" key="1">
    <citation type="submission" date="2021-02" db="EMBL/GenBank/DDBJ databases">
        <authorList>
            <person name="Nowell W R."/>
        </authorList>
    </citation>
    <scope>NUCLEOTIDE SEQUENCE</scope>
</reference>
<comment type="similarity">
    <text evidence="10">Belongs to the glycosyltransferase 14 family.</text>
</comment>
<evidence type="ECO:0000256" key="5">
    <source>
        <dbReference type="ARBA" id="ARBA00022692"/>
    </source>
</evidence>
<proteinExistence type="inferred from homology"/>
<dbReference type="Proteomes" id="UP000682733">
    <property type="component" value="Unassembled WGS sequence"/>
</dbReference>
<comment type="pathway">
    <text evidence="2">Protein modification; protein glycosylation.</text>
</comment>
<dbReference type="Proteomes" id="UP000663829">
    <property type="component" value="Unassembled WGS sequence"/>
</dbReference>
<dbReference type="GO" id="GO:0008375">
    <property type="term" value="F:acetylglucosaminyltransferase activity"/>
    <property type="evidence" value="ECO:0007669"/>
    <property type="project" value="TreeGrafter"/>
</dbReference>
<dbReference type="GO" id="GO:0016020">
    <property type="term" value="C:membrane"/>
    <property type="evidence" value="ECO:0007669"/>
    <property type="project" value="UniProtKB-SubCell"/>
</dbReference>
<evidence type="ECO:0000313" key="12">
    <source>
        <dbReference type="EMBL" id="CAF1239754.1"/>
    </source>
</evidence>
<evidence type="ECO:0000256" key="6">
    <source>
        <dbReference type="ARBA" id="ARBA00022968"/>
    </source>
</evidence>
<dbReference type="Pfam" id="PF02485">
    <property type="entry name" value="Branch"/>
    <property type="match status" value="1"/>
</dbReference>
<dbReference type="Proteomes" id="UP000677228">
    <property type="component" value="Unassembled WGS sequence"/>
</dbReference>
<keyword evidence="8" id="KW-0472">Membrane</keyword>